<sequence>MGRQPCCDKIGLKRGPWTIEEDNKLMNFILNNGIQCWRLVPKLAGLMRCGKSCRLRWINYLRPDLKRGAWTEAEEDMVIQLHSKLGNRWSKIAAHFPGRTDNEIKNHWNTKIKKKLKLLGLDPVTHKPIDQNDNNSTKNDEEIEDQKINLKPNHQEIPPSDQDFPMQESGLDYEQKCGIETLNSCLFNEIKPCQEIGSNISPIDTMPLDSFCFGMGDSNHMEDSVFQNWITSPLPWDIFSSLEGNNSL</sequence>
<dbReference type="Proteomes" id="UP001060085">
    <property type="component" value="Linkage Group LG02"/>
</dbReference>
<proteinExistence type="predicted"/>
<gene>
    <name evidence="1" type="ORF">M9H77_10266</name>
</gene>
<organism evidence="1 2">
    <name type="scientific">Catharanthus roseus</name>
    <name type="common">Madagascar periwinkle</name>
    <name type="synonym">Vinca rosea</name>
    <dbReference type="NCBI Taxonomy" id="4058"/>
    <lineage>
        <taxon>Eukaryota</taxon>
        <taxon>Viridiplantae</taxon>
        <taxon>Streptophyta</taxon>
        <taxon>Embryophyta</taxon>
        <taxon>Tracheophyta</taxon>
        <taxon>Spermatophyta</taxon>
        <taxon>Magnoliopsida</taxon>
        <taxon>eudicotyledons</taxon>
        <taxon>Gunneridae</taxon>
        <taxon>Pentapetalae</taxon>
        <taxon>asterids</taxon>
        <taxon>lamiids</taxon>
        <taxon>Gentianales</taxon>
        <taxon>Apocynaceae</taxon>
        <taxon>Rauvolfioideae</taxon>
        <taxon>Vinceae</taxon>
        <taxon>Catharanthinae</taxon>
        <taxon>Catharanthus</taxon>
    </lineage>
</organism>
<protein>
    <submittedName>
        <fullName evidence="1">Uncharacterized protein</fullName>
    </submittedName>
</protein>
<keyword evidence="2" id="KW-1185">Reference proteome</keyword>
<accession>A0ACC0C3F0</accession>
<evidence type="ECO:0000313" key="1">
    <source>
        <dbReference type="EMBL" id="KAI5679316.1"/>
    </source>
</evidence>
<comment type="caution">
    <text evidence="1">The sequence shown here is derived from an EMBL/GenBank/DDBJ whole genome shotgun (WGS) entry which is preliminary data.</text>
</comment>
<dbReference type="EMBL" id="CM044702">
    <property type="protein sequence ID" value="KAI5679316.1"/>
    <property type="molecule type" value="Genomic_DNA"/>
</dbReference>
<evidence type="ECO:0000313" key="2">
    <source>
        <dbReference type="Proteomes" id="UP001060085"/>
    </source>
</evidence>
<name>A0ACC0C3F0_CATRO</name>
<reference evidence="2" key="1">
    <citation type="journal article" date="2023" name="Nat. Plants">
        <title>Single-cell RNA sequencing provides a high-resolution roadmap for understanding the multicellular compartmentation of specialized metabolism.</title>
        <authorList>
            <person name="Sun S."/>
            <person name="Shen X."/>
            <person name="Li Y."/>
            <person name="Li Y."/>
            <person name="Wang S."/>
            <person name="Li R."/>
            <person name="Zhang H."/>
            <person name="Shen G."/>
            <person name="Guo B."/>
            <person name="Wei J."/>
            <person name="Xu J."/>
            <person name="St-Pierre B."/>
            <person name="Chen S."/>
            <person name="Sun C."/>
        </authorList>
    </citation>
    <scope>NUCLEOTIDE SEQUENCE [LARGE SCALE GENOMIC DNA]</scope>
</reference>